<evidence type="ECO:0000313" key="8">
    <source>
        <dbReference type="Proteomes" id="UP000070160"/>
    </source>
</evidence>
<dbReference type="InterPro" id="IPR036086">
    <property type="entry name" value="ParB/Sulfiredoxin_sf"/>
</dbReference>
<evidence type="ECO:0000256" key="3">
    <source>
        <dbReference type="ARBA" id="ARBA00022829"/>
    </source>
</evidence>
<accession>A0A134CE95</accession>
<dbReference type="InterPro" id="IPR004437">
    <property type="entry name" value="ParB/RepB/Spo0J"/>
</dbReference>
<dbReference type="PANTHER" id="PTHR33375">
    <property type="entry name" value="CHROMOSOME-PARTITIONING PROTEIN PARB-RELATED"/>
    <property type="match status" value="1"/>
</dbReference>
<feature type="domain" description="ParB-like N-terminal" evidence="6">
    <location>
        <begin position="35"/>
        <end position="125"/>
    </location>
</feature>
<dbReference type="NCBIfam" id="TIGR00180">
    <property type="entry name" value="parB_part"/>
    <property type="match status" value="1"/>
</dbReference>
<dbReference type="RefSeq" id="WP_062486225.1">
    <property type="nucleotide sequence ID" value="NZ_KQ960953.1"/>
</dbReference>
<dbReference type="SUPFAM" id="SSF109709">
    <property type="entry name" value="KorB DNA-binding domain-like"/>
    <property type="match status" value="1"/>
</dbReference>
<dbReference type="GO" id="GO:0003677">
    <property type="term" value="F:DNA binding"/>
    <property type="evidence" value="ECO:0007669"/>
    <property type="project" value="UniProtKB-KW"/>
</dbReference>
<dbReference type="GO" id="GO:0045881">
    <property type="term" value="P:positive regulation of sporulation resulting in formation of a cellular spore"/>
    <property type="evidence" value="ECO:0007669"/>
    <property type="project" value="TreeGrafter"/>
</dbReference>
<evidence type="ECO:0000256" key="1">
    <source>
        <dbReference type="ARBA" id="ARBA00004453"/>
    </source>
</evidence>
<dbReference type="GO" id="GO:0007059">
    <property type="term" value="P:chromosome segregation"/>
    <property type="evidence" value="ECO:0007669"/>
    <property type="project" value="UniProtKB-KW"/>
</dbReference>
<dbReference type="SUPFAM" id="SSF110849">
    <property type="entry name" value="ParB/Sulfiredoxin"/>
    <property type="match status" value="1"/>
</dbReference>
<dbReference type="Pfam" id="PF23552">
    <property type="entry name" value="ParB_C"/>
    <property type="match status" value="1"/>
</dbReference>
<evidence type="ECO:0000259" key="6">
    <source>
        <dbReference type="SMART" id="SM00470"/>
    </source>
</evidence>
<dbReference type="AlphaFoldDB" id="A0A134CE95"/>
<evidence type="ECO:0000256" key="5">
    <source>
        <dbReference type="SAM" id="MobiDB-lite"/>
    </source>
</evidence>
<name>A0A134CE95_9FIRM</name>
<dbReference type="SMART" id="SM00470">
    <property type="entry name" value="ParB"/>
    <property type="match status" value="1"/>
</dbReference>
<dbReference type="STRING" id="1588748.HMPREF3182_01291"/>
<dbReference type="InterPro" id="IPR041468">
    <property type="entry name" value="HTH_ParB/Spo0J"/>
</dbReference>
<comment type="subcellular location">
    <subcellularLocation>
        <location evidence="1">Cytoplasm</location>
        <location evidence="1">Nucleoid</location>
    </subcellularLocation>
</comment>
<reference evidence="8" key="1">
    <citation type="submission" date="2016-01" db="EMBL/GenBank/DDBJ databases">
        <authorList>
            <person name="Mitreva M."/>
            <person name="Pepin K.H."/>
            <person name="Mihindukulasuriya K.A."/>
            <person name="Fulton R."/>
            <person name="Fronick C."/>
            <person name="O'Laughlin M."/>
            <person name="Miner T."/>
            <person name="Herter B."/>
            <person name="Rosa B.A."/>
            <person name="Cordes M."/>
            <person name="Tomlinson C."/>
            <person name="Wollam A."/>
            <person name="Palsikar V.B."/>
            <person name="Mardis E.R."/>
            <person name="Wilson R.K."/>
        </authorList>
    </citation>
    <scope>NUCLEOTIDE SEQUENCE [LARGE SCALE GENOMIC DNA]</scope>
    <source>
        <strain evidence="8">KA00182</strain>
    </source>
</reference>
<dbReference type="Gene3D" id="1.10.10.2830">
    <property type="match status" value="1"/>
</dbReference>
<organism evidence="7 8">
    <name type="scientific">Megasphaera hutchinsoni</name>
    <dbReference type="NCBI Taxonomy" id="1588748"/>
    <lineage>
        <taxon>Bacteria</taxon>
        <taxon>Bacillati</taxon>
        <taxon>Bacillota</taxon>
        <taxon>Negativicutes</taxon>
        <taxon>Veillonellales</taxon>
        <taxon>Veillonellaceae</taxon>
        <taxon>Megasphaera</taxon>
    </lineage>
</organism>
<protein>
    <submittedName>
        <fullName evidence="7">Putative stage 0 sporulation protein J</fullName>
    </submittedName>
</protein>
<evidence type="ECO:0000256" key="2">
    <source>
        <dbReference type="ARBA" id="ARBA00006295"/>
    </source>
</evidence>
<dbReference type="InterPro" id="IPR050336">
    <property type="entry name" value="Chromosome_partition/occlusion"/>
</dbReference>
<dbReference type="PANTHER" id="PTHR33375:SF1">
    <property type="entry name" value="CHROMOSOME-PARTITIONING PROTEIN PARB-RELATED"/>
    <property type="match status" value="1"/>
</dbReference>
<gene>
    <name evidence="7" type="ORF">HMPREF3182_01291</name>
</gene>
<keyword evidence="3" id="KW-0159">Chromosome partition</keyword>
<dbReference type="FunFam" id="1.10.10.2830:FF:000001">
    <property type="entry name" value="Chromosome partitioning protein ParB"/>
    <property type="match status" value="1"/>
</dbReference>
<dbReference type="EMBL" id="LSDT01000046">
    <property type="protein sequence ID" value="KXB90536.1"/>
    <property type="molecule type" value="Genomic_DNA"/>
</dbReference>
<dbReference type="PATRIC" id="fig|1588748.3.peg.1248"/>
<dbReference type="CDD" id="cd16393">
    <property type="entry name" value="SPO0J_N"/>
    <property type="match status" value="1"/>
</dbReference>
<dbReference type="GO" id="GO:0009295">
    <property type="term" value="C:nucleoid"/>
    <property type="evidence" value="ECO:0007669"/>
    <property type="project" value="UniProtKB-SubCell"/>
</dbReference>
<evidence type="ECO:0000313" key="7">
    <source>
        <dbReference type="EMBL" id="KXB90536.1"/>
    </source>
</evidence>
<dbReference type="InterPro" id="IPR057240">
    <property type="entry name" value="ParB_dimer_C"/>
</dbReference>
<feature type="region of interest" description="Disordered" evidence="5">
    <location>
        <begin position="1"/>
        <end position="29"/>
    </location>
</feature>
<comment type="caution">
    <text evidence="7">The sequence shown here is derived from an EMBL/GenBank/DDBJ whole genome shotgun (WGS) entry which is preliminary data.</text>
</comment>
<keyword evidence="4" id="KW-0238">DNA-binding</keyword>
<dbReference type="Gene3D" id="3.90.1530.30">
    <property type="match status" value="1"/>
</dbReference>
<dbReference type="Pfam" id="PF17762">
    <property type="entry name" value="HTH_ParB"/>
    <property type="match status" value="1"/>
</dbReference>
<comment type="similarity">
    <text evidence="2">Belongs to the ParB family.</text>
</comment>
<evidence type="ECO:0000256" key="4">
    <source>
        <dbReference type="ARBA" id="ARBA00023125"/>
    </source>
</evidence>
<sequence>MSSKKTAGSGKHGLGRGLSVFLPQREDSREGDTIQQIKIANIQVSSHQPRRTFPLEGLQKLSESLKAYGLVQPIIVQKQPDGGFVLVAGERRLRAAKLCGWEWIPACVRTYEEQLAAEVTLIENIQREDLTAVEEGMAYQRFIEEFSLTQEQVAAKVGKSRSHIANMIRLLQLPESIQAMIDQGQLSMGQARPLLSLSERAQQEKLAALIVAQELSARQAERLVKDANLGKDKRKKMPQDTFLKEVQDQLKVHLGTSVAIRLDQHKQKGKIEISFASEAEFERLLALLTDLDNRDDRKETISFHV</sequence>
<dbReference type="GO" id="GO:0005694">
    <property type="term" value="C:chromosome"/>
    <property type="evidence" value="ECO:0007669"/>
    <property type="project" value="TreeGrafter"/>
</dbReference>
<proteinExistence type="inferred from homology"/>
<dbReference type="InterPro" id="IPR003115">
    <property type="entry name" value="ParB_N"/>
</dbReference>
<keyword evidence="8" id="KW-1185">Reference proteome</keyword>
<dbReference type="FunFam" id="3.90.1530.30:FF:000001">
    <property type="entry name" value="Chromosome partitioning protein ParB"/>
    <property type="match status" value="1"/>
</dbReference>
<dbReference type="Proteomes" id="UP000070160">
    <property type="component" value="Unassembled WGS sequence"/>
</dbReference>
<dbReference type="Pfam" id="PF02195">
    <property type="entry name" value="ParB_N"/>
    <property type="match status" value="1"/>
</dbReference>